<gene>
    <name evidence="3" type="ORF">TvY486_0033670</name>
</gene>
<accession>F9WSI3</accession>
<sequence length="743" mass="81789">MVSKCFYFLLLCSVVWCDASKTHKKCSYKDPLPIELVCATQDVIWGWLNVVNQPALRAEAVKRNVSEVMQKAREVRGEADAAIAEYKKILVSLDSFRNRKEIEAIDQAIADVSKSIERANQSELKAENATKAAEDSIASSIGCFNDIMRVAFWLWKVKPDGEWSYAKVKATLDQHDKGCKEKYNVSVILNNTGNIDTMNLTEWKKTTLEVLKKTYDGIKSNECGYHWSVRDDEKIKEVKDAVEEAVDLLDVAVRNFELSRAAVNDAKKKLENASRKVEETNNSLLASANGKVFCEVVGHFWKSNEKLRATHGSVAVAKQHAVNSVIYIDRVQAEVMAAGNLVKKVMARLQGNYLVLVGKWSDTHTFKNAAHNVSKASGAVDASLRTSTKVNTSVNEIEKEMKTQGGMVKFVEAQLTNMSDAENSKMSNVTLEACSKSVTEILKSKSSKVIRRIAKFNTTLLVDLNATLHKIDGEADAIKQKLLGISEKVHEANSRVHSASLLGKQATENVKEAIVEVLSGVVAKLCAVLSDLRALHNEADAFSVHAAHAQANISDWLVRVDATAKESDGFADLTGSVEGAFATAGKRLEVLKRILYRADEQRGKVVGELAASVAVKESDEHGIQINKTLHNVFANITSRVSADFSKDACNASLMTQSLKLLSNMTDHTAVMNSLQVVAQLNRLTESMKERVLKAHNLMRMAAESSAQADAALEEAIRMARERSGKPQCPALYRQLLGALGLHW</sequence>
<keyword evidence="2" id="KW-0732">Signal</keyword>
<evidence type="ECO:0000256" key="2">
    <source>
        <dbReference type="SAM" id="SignalP"/>
    </source>
</evidence>
<feature type="coiled-coil region" evidence="1">
    <location>
        <begin position="256"/>
        <end position="287"/>
    </location>
</feature>
<name>F9WSI3_TRYVY</name>
<dbReference type="EMBL" id="CAEX01005784">
    <property type="protein sequence ID" value="CCD20522.1"/>
    <property type="molecule type" value="Genomic_DNA"/>
</dbReference>
<dbReference type="VEuPathDB" id="TriTrypDB:TvY486_0033670"/>
<keyword evidence="4" id="KW-1185">Reference proteome</keyword>
<protein>
    <submittedName>
        <fullName evidence="3">Uncharacterized protein</fullName>
    </submittedName>
</protein>
<dbReference type="Proteomes" id="UP000009027">
    <property type="component" value="Unassembled WGS sequence"/>
</dbReference>
<feature type="chain" id="PRO_5003395053" evidence="2">
    <location>
        <begin position="20"/>
        <end position="743"/>
    </location>
</feature>
<feature type="signal peptide" evidence="2">
    <location>
        <begin position="1"/>
        <end position="19"/>
    </location>
</feature>
<organism evidence="3 4">
    <name type="scientific">Trypanosoma vivax (strain Y486)</name>
    <dbReference type="NCBI Taxonomy" id="1055687"/>
    <lineage>
        <taxon>Eukaryota</taxon>
        <taxon>Discoba</taxon>
        <taxon>Euglenozoa</taxon>
        <taxon>Kinetoplastea</taxon>
        <taxon>Metakinetoplastina</taxon>
        <taxon>Trypanosomatida</taxon>
        <taxon>Trypanosomatidae</taxon>
        <taxon>Trypanosoma</taxon>
        <taxon>Duttonella</taxon>
    </lineage>
</organism>
<dbReference type="AlphaFoldDB" id="F9WSI3"/>
<evidence type="ECO:0000256" key="1">
    <source>
        <dbReference type="SAM" id="Coils"/>
    </source>
</evidence>
<keyword evidence="1" id="KW-0175">Coiled coil</keyword>
<proteinExistence type="predicted"/>
<reference evidence="3 4" key="1">
    <citation type="journal article" date="2012" name="Proc. Natl. Acad. Sci. U.S.A.">
        <title>Antigenic diversity is generated by distinct evolutionary mechanisms in African trypanosome species.</title>
        <authorList>
            <person name="Jackson A.P."/>
            <person name="Berry A."/>
            <person name="Aslett M."/>
            <person name="Allison H.C."/>
            <person name="Burton P."/>
            <person name="Vavrova-Anderson J."/>
            <person name="Brown R."/>
            <person name="Browne H."/>
            <person name="Corton N."/>
            <person name="Hauser H."/>
            <person name="Gamble J."/>
            <person name="Gilderthorp R."/>
            <person name="Marcello L."/>
            <person name="McQuillan J."/>
            <person name="Otto T.D."/>
            <person name="Quail M.A."/>
            <person name="Sanders M.J."/>
            <person name="van Tonder A."/>
            <person name="Ginger M.L."/>
            <person name="Field M.C."/>
            <person name="Barry J.D."/>
            <person name="Hertz-Fowler C."/>
            <person name="Berriman M."/>
        </authorList>
    </citation>
    <scope>NUCLEOTIDE SEQUENCE</scope>
    <source>
        <strain evidence="3 4">Y486</strain>
    </source>
</reference>
<evidence type="ECO:0000313" key="4">
    <source>
        <dbReference type="Proteomes" id="UP000009027"/>
    </source>
</evidence>
<evidence type="ECO:0000313" key="3">
    <source>
        <dbReference type="EMBL" id="CCD20522.1"/>
    </source>
</evidence>